<dbReference type="GO" id="GO:0016020">
    <property type="term" value="C:membrane"/>
    <property type="evidence" value="ECO:0007669"/>
    <property type="project" value="TreeGrafter"/>
</dbReference>
<feature type="domain" description="SGNH" evidence="4">
    <location>
        <begin position="466"/>
        <end position="690"/>
    </location>
</feature>
<gene>
    <name evidence="5" type="ORF">FQ154_06575</name>
</gene>
<sequence length="700" mass="76073">MSHSTSAPVSAGRNHSPKTKPPSNFRPELQGLRALAVVLVMVYHVWFGRVSGGVDVFLMLSAFFLTGGFIRKVETGKPLALVTYWLTVFRRLLPAAVLVLIAVIGASVALLPKARWSSIMEQITASLFYRQNWQLAADSVNYYAADHTTASPLQHFWSLSIQGQIFILWPLLLAAGLVLTKALANRFPCLSYRGVMGVLFGAVFISSLAYSIHITATAQEWAYFDTGARLWEFALGSLIAVYLPLLARLPAALSVPLGWVGLAAIVSCGMLLQVEHEFPGYLALWPTLAAAFILMAPQHTFGVQRVLALAPLVKLGDISYALYLWHWPVMIFFLVETGSEEISFGAGLGLMVLSLLLAWATTRIVESPMRSWKWLSAKRRRVGLSIAVLLSVVLIPLGGWEHQVAAEEGRAAAQSETDNPGAQILRPGYTAEPSADALMIPLTSKLEDEWSNYGDDCSGSWAPSAPEIEHCQQGGDPDAAKTIMLVGDSHSQHWSGAVDLMAQKQGWNWILLTKPSCRFGGPSQTRGDACGDFNQAAGKYVLEHDPDAVITVGTFTVLGEDDQGRSPGEQEHVVPDYQAGIKPLLEAGIPVVAMRDTPRFTTPVPDCVDRFGAESEQCSIPVTELMAETSPLDALVASGELGENFSTMDMTDQLCPDETCSPGIGNVLIYMDRSHLTSTYVRTTAAVFEKRFLAALNPAH</sequence>
<keyword evidence="2" id="KW-0812">Transmembrane</keyword>
<dbReference type="PANTHER" id="PTHR23028">
    <property type="entry name" value="ACETYLTRANSFERASE"/>
    <property type="match status" value="1"/>
</dbReference>
<dbReference type="Proteomes" id="UP000323856">
    <property type="component" value="Unassembled WGS sequence"/>
</dbReference>
<dbReference type="EMBL" id="VOBL01000005">
    <property type="protein sequence ID" value="KAA0977918.1"/>
    <property type="molecule type" value="Genomic_DNA"/>
</dbReference>
<feature type="transmembrane region" description="Helical" evidence="2">
    <location>
        <begin position="161"/>
        <end position="183"/>
    </location>
</feature>
<keyword evidence="5" id="KW-0012">Acyltransferase</keyword>
<feature type="region of interest" description="Disordered" evidence="1">
    <location>
        <begin position="1"/>
        <end position="25"/>
    </location>
</feature>
<keyword evidence="2" id="KW-1133">Transmembrane helix</keyword>
<evidence type="ECO:0000313" key="5">
    <source>
        <dbReference type="EMBL" id="KAA0977918.1"/>
    </source>
</evidence>
<dbReference type="GO" id="GO:0009103">
    <property type="term" value="P:lipopolysaccharide biosynthetic process"/>
    <property type="evidence" value="ECO:0007669"/>
    <property type="project" value="TreeGrafter"/>
</dbReference>
<dbReference type="Pfam" id="PF19040">
    <property type="entry name" value="SGNH"/>
    <property type="match status" value="1"/>
</dbReference>
<organism evidence="5 6">
    <name type="scientific">Paeniglutamicibacter gangotriensis</name>
    <dbReference type="NCBI Taxonomy" id="254787"/>
    <lineage>
        <taxon>Bacteria</taxon>
        <taxon>Bacillati</taxon>
        <taxon>Actinomycetota</taxon>
        <taxon>Actinomycetes</taxon>
        <taxon>Micrococcales</taxon>
        <taxon>Micrococcaceae</taxon>
        <taxon>Paeniglutamicibacter</taxon>
    </lineage>
</organism>
<dbReference type="InterPro" id="IPR050879">
    <property type="entry name" value="Acyltransferase_3"/>
</dbReference>
<evidence type="ECO:0000256" key="1">
    <source>
        <dbReference type="SAM" id="MobiDB-lite"/>
    </source>
</evidence>
<proteinExistence type="predicted"/>
<comment type="caution">
    <text evidence="5">The sequence shown here is derived from an EMBL/GenBank/DDBJ whole genome shotgun (WGS) entry which is preliminary data.</text>
</comment>
<protein>
    <submittedName>
        <fullName evidence="5">Acyltransferase</fullName>
    </submittedName>
</protein>
<dbReference type="AlphaFoldDB" id="A0A5B0EGW7"/>
<name>A0A5B0EGW7_9MICC</name>
<feature type="transmembrane region" description="Helical" evidence="2">
    <location>
        <begin position="342"/>
        <end position="361"/>
    </location>
</feature>
<accession>A0A5B0EGW7</accession>
<feature type="transmembrane region" description="Helical" evidence="2">
    <location>
        <begin position="195"/>
        <end position="216"/>
    </location>
</feature>
<feature type="transmembrane region" description="Helical" evidence="2">
    <location>
        <begin position="253"/>
        <end position="272"/>
    </location>
</feature>
<evidence type="ECO:0000313" key="6">
    <source>
        <dbReference type="Proteomes" id="UP000323856"/>
    </source>
</evidence>
<feature type="transmembrane region" description="Helical" evidence="2">
    <location>
        <begin position="278"/>
        <end position="297"/>
    </location>
</feature>
<dbReference type="GO" id="GO:0016747">
    <property type="term" value="F:acyltransferase activity, transferring groups other than amino-acyl groups"/>
    <property type="evidence" value="ECO:0007669"/>
    <property type="project" value="InterPro"/>
</dbReference>
<evidence type="ECO:0000259" key="3">
    <source>
        <dbReference type="Pfam" id="PF01757"/>
    </source>
</evidence>
<dbReference type="OrthoDB" id="3404679at2"/>
<dbReference type="RefSeq" id="WP_149619088.1">
    <property type="nucleotide sequence ID" value="NZ_VOBL01000005.1"/>
</dbReference>
<feature type="transmembrane region" description="Helical" evidence="2">
    <location>
        <begin position="92"/>
        <end position="111"/>
    </location>
</feature>
<feature type="transmembrane region" description="Helical" evidence="2">
    <location>
        <begin position="53"/>
        <end position="71"/>
    </location>
</feature>
<keyword evidence="2" id="KW-0472">Membrane</keyword>
<dbReference type="PANTHER" id="PTHR23028:SF53">
    <property type="entry name" value="ACYL_TRANSF_3 DOMAIN-CONTAINING PROTEIN"/>
    <property type="match status" value="1"/>
</dbReference>
<reference evidence="5 6" key="1">
    <citation type="submission" date="2019-07" db="EMBL/GenBank/DDBJ databases">
        <title>Analysis of the biochemical properties, biological activity and biotechnological potential of siderophores and biosurfactants produced by Antarctic psychrotolerant bacteria.</title>
        <authorList>
            <person name="Styczynski M."/>
            <person name="Krucon T."/>
            <person name="Decewicz P."/>
            <person name="Dziewit L."/>
        </authorList>
    </citation>
    <scope>NUCLEOTIDE SEQUENCE [LARGE SCALE GENOMIC DNA]</scope>
    <source>
        <strain evidence="5 6">ANT_H27</strain>
    </source>
</reference>
<dbReference type="InterPro" id="IPR002656">
    <property type="entry name" value="Acyl_transf_3_dom"/>
</dbReference>
<evidence type="ECO:0000256" key="2">
    <source>
        <dbReference type="SAM" id="Phobius"/>
    </source>
</evidence>
<dbReference type="Pfam" id="PF01757">
    <property type="entry name" value="Acyl_transf_3"/>
    <property type="match status" value="1"/>
</dbReference>
<evidence type="ECO:0000259" key="4">
    <source>
        <dbReference type="Pfam" id="PF19040"/>
    </source>
</evidence>
<feature type="transmembrane region" description="Helical" evidence="2">
    <location>
        <begin position="228"/>
        <end position="246"/>
    </location>
</feature>
<dbReference type="InterPro" id="IPR043968">
    <property type="entry name" value="SGNH"/>
</dbReference>
<keyword evidence="5" id="KW-0808">Transferase</keyword>
<feature type="domain" description="Acyltransferase 3" evidence="3">
    <location>
        <begin position="28"/>
        <end position="362"/>
    </location>
</feature>
<feature type="transmembrane region" description="Helical" evidence="2">
    <location>
        <begin position="382"/>
        <end position="400"/>
    </location>
</feature>